<evidence type="ECO:0000313" key="6">
    <source>
        <dbReference type="EMBL" id="EDO17637.1"/>
    </source>
</evidence>
<dbReference type="Gene3D" id="2.60.120.920">
    <property type="match status" value="1"/>
</dbReference>
<dbReference type="STRING" id="436907.A7TJ68"/>
<dbReference type="RefSeq" id="XP_001645495.1">
    <property type="nucleotide sequence ID" value="XM_001645445.1"/>
</dbReference>
<dbReference type="PANTHER" id="PTHR10598">
    <property type="entry name" value="SET1/ASH2 HISTONE METHYLTRANSFERASE COMPLEX SUBUNIT ASH2"/>
    <property type="match status" value="1"/>
</dbReference>
<dbReference type="HOGENOM" id="CLU_014420_4_1_1"/>
<evidence type="ECO:0000256" key="1">
    <source>
        <dbReference type="ARBA" id="ARBA00004123"/>
    </source>
</evidence>
<sequence length="508" mass="58816">MKVGIIPYQKDADFVYKDSTINESKPSLPILHETHGYIYDDRNLRFLKPEDIPLNKRNFIYRPCSANPLFTELGYACTEYPFDHPGMNMMDRSDGISLIEGSNNIICVKDSLGWRTSRCDVCIKEGSCYWEVEVMKGGLPSIDDDSNMTLQRKKELFNTTPHLRIGISRREATLESPVGFDSYGYSIRDISLESIHDGKISQVLSSTESLKKGDRMGFLLTLPSFEEQVKQAKEYTQRRIDALISHSNDKKSNDINGGNSNEESTYYKKKTKFVPSHNDFIKELLEDIDFNNVIRDKIPIRYKNQLFFESTDYIKTTKPEYYTLDKREREDYYTLKGSSLGVYLNGKYLGDAFKDIKPFLPPFSELQYNEKFYFGYWKNGEIIEDNEKDYNENTSSNTNNSNNRNNINNDNGNNNINTNTQKKGLILRNKYVNNNQLGYYPTISCFNGGTAKIITEKDECKYFDEISKAKQNESIKSLNSLYMEQIAEDIVWDIIDEIEEESNIINKK</sequence>
<dbReference type="GO" id="GO:0000976">
    <property type="term" value="F:transcription cis-regulatory region binding"/>
    <property type="evidence" value="ECO:0007669"/>
    <property type="project" value="TreeGrafter"/>
</dbReference>
<dbReference type="OrthoDB" id="10266026at2759"/>
<organism evidence="7">
    <name type="scientific">Vanderwaltozyma polyspora (strain ATCC 22028 / DSM 70294 / BCRC 21397 / CBS 2163 / NBRC 10782 / NRRL Y-8283 / UCD 57-17)</name>
    <name type="common">Kluyveromyces polysporus</name>
    <dbReference type="NCBI Taxonomy" id="436907"/>
    <lineage>
        <taxon>Eukaryota</taxon>
        <taxon>Fungi</taxon>
        <taxon>Dikarya</taxon>
        <taxon>Ascomycota</taxon>
        <taxon>Saccharomycotina</taxon>
        <taxon>Saccharomycetes</taxon>
        <taxon>Saccharomycetales</taxon>
        <taxon>Saccharomycetaceae</taxon>
        <taxon>Vanderwaltozyma</taxon>
    </lineage>
</organism>
<feature type="domain" description="SPRY" evidence="5">
    <location>
        <begin position="125"/>
        <end position="378"/>
    </location>
</feature>
<name>A7TJ68_VANPO</name>
<dbReference type="KEGG" id="vpo:Kpol_1004p9"/>
<dbReference type="GeneID" id="5545867"/>
<accession>A7TJ68</accession>
<evidence type="ECO:0000256" key="2">
    <source>
        <dbReference type="ARBA" id="ARBA00023242"/>
    </source>
</evidence>
<dbReference type="EMBL" id="DS480400">
    <property type="protein sequence ID" value="EDO17637.1"/>
    <property type="molecule type" value="Genomic_DNA"/>
</dbReference>
<dbReference type="GO" id="GO:0000723">
    <property type="term" value="P:telomere maintenance"/>
    <property type="evidence" value="ECO:0007669"/>
    <property type="project" value="EnsemblFungi"/>
</dbReference>
<dbReference type="AlphaFoldDB" id="A7TJ68"/>
<dbReference type="GO" id="GO:0031509">
    <property type="term" value="P:subtelomeric heterochromatin formation"/>
    <property type="evidence" value="ECO:0007669"/>
    <property type="project" value="EnsemblFungi"/>
</dbReference>
<dbReference type="OMA" id="GFRYTYA"/>
<evidence type="ECO:0000256" key="4">
    <source>
        <dbReference type="SAM" id="MobiDB-lite"/>
    </source>
</evidence>
<dbReference type="InterPro" id="IPR037353">
    <property type="entry name" value="ASH2"/>
</dbReference>
<dbReference type="eggNOG" id="KOG2626">
    <property type="taxonomic scope" value="Eukaryota"/>
</dbReference>
<dbReference type="GO" id="GO:0000781">
    <property type="term" value="C:chromosome, telomeric region"/>
    <property type="evidence" value="ECO:0007669"/>
    <property type="project" value="GOC"/>
</dbReference>
<dbReference type="InterPro" id="IPR013320">
    <property type="entry name" value="ConA-like_dom_sf"/>
</dbReference>
<protein>
    <recommendedName>
        <fullName evidence="5">SPRY domain-containing protein</fullName>
    </recommendedName>
</protein>
<dbReference type="GO" id="GO:0042800">
    <property type="term" value="F:histone H3K4 methyltransferase activity"/>
    <property type="evidence" value="ECO:0007669"/>
    <property type="project" value="EnsemblFungi"/>
</dbReference>
<keyword evidence="2" id="KW-0539">Nucleus</keyword>
<dbReference type="InterPro" id="IPR043136">
    <property type="entry name" value="B30.2/SPRY_sf"/>
</dbReference>
<keyword evidence="7" id="KW-1185">Reference proteome</keyword>
<dbReference type="GO" id="GO:0048188">
    <property type="term" value="C:Set1C/COMPASS complex"/>
    <property type="evidence" value="ECO:0007669"/>
    <property type="project" value="EnsemblFungi"/>
</dbReference>
<proteinExistence type="inferred from homology"/>
<gene>
    <name evidence="6" type="ORF">Kpol_1004p9</name>
</gene>
<comment type="similarity">
    <text evidence="3">Belongs to the cclA family.</text>
</comment>
<evidence type="ECO:0000259" key="5">
    <source>
        <dbReference type="SMART" id="SM00449"/>
    </source>
</evidence>
<dbReference type="PhylomeDB" id="A7TJ68"/>
<dbReference type="PANTHER" id="PTHR10598:SF0">
    <property type="entry name" value="SET1_ASH2 HISTONE METHYLTRANSFERASE COMPLEX SUBUNIT ASH2"/>
    <property type="match status" value="1"/>
</dbReference>
<feature type="compositionally biased region" description="Low complexity" evidence="4">
    <location>
        <begin position="392"/>
        <end position="419"/>
    </location>
</feature>
<reference evidence="6 7" key="1">
    <citation type="journal article" date="2007" name="Proc. Natl. Acad. Sci. U.S.A.">
        <title>Independent sorting-out of thousands of duplicated gene pairs in two yeast species descended from a whole-genome duplication.</title>
        <authorList>
            <person name="Scannell D.R."/>
            <person name="Frank A.C."/>
            <person name="Conant G.C."/>
            <person name="Byrne K.P."/>
            <person name="Woolfit M."/>
            <person name="Wolfe K.H."/>
        </authorList>
    </citation>
    <scope>NUCLEOTIDE SEQUENCE [LARGE SCALE GENOMIC DNA]</scope>
    <source>
        <strain evidence="7">ATCC 22028 / DSM 70294 / BCRC 21397 / CBS 2163 / NBRC 10782 / NRRL Y-8283 / UCD 57-17</strain>
    </source>
</reference>
<feature type="region of interest" description="Disordered" evidence="4">
    <location>
        <begin position="389"/>
        <end position="419"/>
    </location>
</feature>
<comment type="subcellular location">
    <subcellularLocation>
        <location evidence="1">Nucleus</location>
    </subcellularLocation>
</comment>
<evidence type="ECO:0000313" key="7">
    <source>
        <dbReference type="Proteomes" id="UP000000267"/>
    </source>
</evidence>
<dbReference type="SUPFAM" id="SSF49899">
    <property type="entry name" value="Concanavalin A-like lectins/glucanases"/>
    <property type="match status" value="1"/>
</dbReference>
<dbReference type="Proteomes" id="UP000000267">
    <property type="component" value="Unassembled WGS sequence"/>
</dbReference>
<dbReference type="InterPro" id="IPR003877">
    <property type="entry name" value="SPRY_dom"/>
</dbReference>
<evidence type="ECO:0000256" key="3">
    <source>
        <dbReference type="ARBA" id="ARBA00038149"/>
    </source>
</evidence>
<dbReference type="InParanoid" id="A7TJ68"/>
<dbReference type="FunCoup" id="A7TJ68">
    <property type="interactions" value="128"/>
</dbReference>
<dbReference type="SMART" id="SM00449">
    <property type="entry name" value="SPRY"/>
    <property type="match status" value="1"/>
</dbReference>
<dbReference type="CDD" id="cd12872">
    <property type="entry name" value="SPRY_Ash2"/>
    <property type="match status" value="1"/>
</dbReference>